<dbReference type="AlphaFoldDB" id="A0A0P9DL51"/>
<keyword evidence="4" id="KW-1185">Reference proteome</keyword>
<dbReference type="InterPro" id="IPR028098">
    <property type="entry name" value="Glyco_trans_4-like_N"/>
</dbReference>
<proteinExistence type="predicted"/>
<feature type="domain" description="Glycosyltransferase subfamily 4-like N-terminal" evidence="2">
    <location>
        <begin position="105"/>
        <end position="200"/>
    </location>
</feature>
<dbReference type="Pfam" id="PF00534">
    <property type="entry name" value="Glycos_transf_1"/>
    <property type="match status" value="1"/>
</dbReference>
<dbReference type="PANTHER" id="PTHR45947">
    <property type="entry name" value="SULFOQUINOVOSYL TRANSFERASE SQD2"/>
    <property type="match status" value="1"/>
</dbReference>
<dbReference type="GO" id="GO:0016757">
    <property type="term" value="F:glycosyltransferase activity"/>
    <property type="evidence" value="ECO:0007669"/>
    <property type="project" value="InterPro"/>
</dbReference>
<dbReference type="EMBL" id="LJCR01000089">
    <property type="protein sequence ID" value="KPV54241.1"/>
    <property type="molecule type" value="Genomic_DNA"/>
</dbReference>
<organism evidence="3 4">
    <name type="scientific">Kouleothrix aurantiaca</name>
    <dbReference type="NCBI Taxonomy" id="186479"/>
    <lineage>
        <taxon>Bacteria</taxon>
        <taxon>Bacillati</taxon>
        <taxon>Chloroflexota</taxon>
        <taxon>Chloroflexia</taxon>
        <taxon>Chloroflexales</taxon>
        <taxon>Roseiflexineae</taxon>
        <taxon>Roseiflexaceae</taxon>
        <taxon>Kouleothrix</taxon>
    </lineage>
</organism>
<gene>
    <name evidence="3" type="ORF">SE17_04970</name>
</gene>
<evidence type="ECO:0000313" key="4">
    <source>
        <dbReference type="Proteomes" id="UP000050509"/>
    </source>
</evidence>
<comment type="caution">
    <text evidence="3">The sequence shown here is derived from an EMBL/GenBank/DDBJ whole genome shotgun (WGS) entry which is preliminary data.</text>
</comment>
<dbReference type="Pfam" id="PF13439">
    <property type="entry name" value="Glyco_transf_4"/>
    <property type="match status" value="1"/>
</dbReference>
<dbReference type="PATRIC" id="fig|186479.3.peg.10646"/>
<protein>
    <submittedName>
        <fullName evidence="3">Colanic acid biosynthesis glycosyl transferase</fullName>
    </submittedName>
</protein>
<evidence type="ECO:0000259" key="1">
    <source>
        <dbReference type="Pfam" id="PF00534"/>
    </source>
</evidence>
<dbReference type="PANTHER" id="PTHR45947:SF3">
    <property type="entry name" value="SULFOQUINOVOSYL TRANSFERASE SQD2"/>
    <property type="match status" value="1"/>
</dbReference>
<name>A0A0P9DL51_9CHLR</name>
<dbReference type="Proteomes" id="UP000050509">
    <property type="component" value="Unassembled WGS sequence"/>
</dbReference>
<dbReference type="SUPFAM" id="SSF53756">
    <property type="entry name" value="UDP-Glycosyltransferase/glycogen phosphorylase"/>
    <property type="match status" value="1"/>
</dbReference>
<reference evidence="3 4" key="1">
    <citation type="submission" date="2015-09" db="EMBL/GenBank/DDBJ databases">
        <title>Draft genome sequence of Kouleothrix aurantiaca JCM 19913.</title>
        <authorList>
            <person name="Hemp J."/>
        </authorList>
    </citation>
    <scope>NUCLEOTIDE SEQUENCE [LARGE SCALE GENOMIC DNA]</scope>
    <source>
        <strain evidence="3 4">COM-B</strain>
    </source>
</reference>
<feature type="domain" description="Glycosyl transferase family 1" evidence="1">
    <location>
        <begin position="205"/>
        <end position="374"/>
    </location>
</feature>
<dbReference type="InterPro" id="IPR001296">
    <property type="entry name" value="Glyco_trans_1"/>
</dbReference>
<evidence type="ECO:0000259" key="2">
    <source>
        <dbReference type="Pfam" id="PF13439"/>
    </source>
</evidence>
<accession>A0A0P9DL51</accession>
<keyword evidence="3" id="KW-0808">Transferase</keyword>
<dbReference type="InterPro" id="IPR050194">
    <property type="entry name" value="Glycosyltransferase_grp1"/>
</dbReference>
<sequence length="398" mass="43852">MSRFPKLSETFVLYEMLALQQQGVDVEVFPLINERAKVVHAEAKPFVERAHYLPVLSLPILKANLHFLRKKPAAYLRVWLEVLRGTFGSMNYMVGGLGIIPKAAKFAYDMQRMGVRHVHAHFANHPAVAALVINRLTGIPFSFTAHAHDIYVDQHMLKEKVQAAKFVVAISEYNKALITRHAGEAMRDKIKVVHCGVDTSLFQPRQKPASDGLFTIVCVGSLEEKKGQTYLVEACRLLKQRGLRFVCHLIGDGQNRADLEEQVRRDNLGDVVKLAGGIPRAEVLKMLAKADVVALPSIRTKSGKMEGIPVALMEPLACEVPVVSTQTSGIPELVEDGVTGLLVPPENPAALADALQRLANDPELGQRMGRAGREKVLREFDLNDNAATLVQLMIGGAR</sequence>
<evidence type="ECO:0000313" key="3">
    <source>
        <dbReference type="EMBL" id="KPV54241.1"/>
    </source>
</evidence>
<dbReference type="Gene3D" id="3.40.50.2000">
    <property type="entry name" value="Glycogen Phosphorylase B"/>
    <property type="match status" value="2"/>
</dbReference>